<keyword evidence="3" id="KW-0472">Membrane</keyword>
<feature type="transmembrane region" description="Helical" evidence="3">
    <location>
        <begin position="138"/>
        <end position="157"/>
    </location>
</feature>
<dbReference type="InterPro" id="IPR000160">
    <property type="entry name" value="GGDEF_dom"/>
</dbReference>
<evidence type="ECO:0000256" key="1">
    <source>
        <dbReference type="ARBA" id="ARBA00012528"/>
    </source>
</evidence>
<dbReference type="PROSITE" id="PS50887">
    <property type="entry name" value="GGDEF"/>
    <property type="match status" value="1"/>
</dbReference>
<dbReference type="InterPro" id="IPR043128">
    <property type="entry name" value="Rev_trsase/Diguanyl_cyclase"/>
</dbReference>
<organism evidence="5 6">
    <name type="scientific">Marinomonas phaeophyticola</name>
    <dbReference type="NCBI Taxonomy" id="3004091"/>
    <lineage>
        <taxon>Bacteria</taxon>
        <taxon>Pseudomonadati</taxon>
        <taxon>Pseudomonadota</taxon>
        <taxon>Gammaproteobacteria</taxon>
        <taxon>Oceanospirillales</taxon>
        <taxon>Oceanospirillaceae</taxon>
        <taxon>Marinomonas</taxon>
    </lineage>
</organism>
<dbReference type="RefSeq" id="WP_269124777.1">
    <property type="nucleotide sequence ID" value="NZ_JAPUBN010000013.1"/>
</dbReference>
<feature type="transmembrane region" description="Helical" evidence="3">
    <location>
        <begin position="62"/>
        <end position="80"/>
    </location>
</feature>
<feature type="transmembrane region" description="Helical" evidence="3">
    <location>
        <begin position="34"/>
        <end position="56"/>
    </location>
</feature>
<reference evidence="5" key="1">
    <citation type="submission" date="2022-12" db="EMBL/GenBank/DDBJ databases">
        <title>Marinomonas 15G1-11 sp. nov, isolated from marine algae.</title>
        <authorList>
            <person name="Butt M."/>
            <person name="Choi D.G."/>
            <person name="Kim J.M."/>
            <person name="Lee J.K."/>
            <person name="Baek J.H."/>
            <person name="Jeon C.O."/>
        </authorList>
    </citation>
    <scope>NUCLEOTIDE SEQUENCE</scope>
    <source>
        <strain evidence="5">15G1-11</strain>
    </source>
</reference>
<dbReference type="Proteomes" id="UP001149719">
    <property type="component" value="Unassembled WGS sequence"/>
</dbReference>
<feature type="domain" description="GGDEF" evidence="4">
    <location>
        <begin position="233"/>
        <end position="364"/>
    </location>
</feature>
<keyword evidence="3" id="KW-1133">Transmembrane helix</keyword>
<gene>
    <name evidence="5" type="ORF">O1D97_08820</name>
</gene>
<evidence type="ECO:0000313" key="5">
    <source>
        <dbReference type="EMBL" id="MCZ2721751.1"/>
    </source>
</evidence>
<dbReference type="Pfam" id="PF00990">
    <property type="entry name" value="GGDEF"/>
    <property type="match status" value="1"/>
</dbReference>
<comment type="catalytic activity">
    <reaction evidence="2">
        <text>2 GTP = 3',3'-c-di-GMP + 2 diphosphate</text>
        <dbReference type="Rhea" id="RHEA:24898"/>
        <dbReference type="ChEBI" id="CHEBI:33019"/>
        <dbReference type="ChEBI" id="CHEBI:37565"/>
        <dbReference type="ChEBI" id="CHEBI:58805"/>
        <dbReference type="EC" id="2.7.7.65"/>
    </reaction>
</comment>
<name>A0ABT4JU56_9GAMM</name>
<proteinExistence type="predicted"/>
<dbReference type="InterPro" id="IPR050469">
    <property type="entry name" value="Diguanylate_Cyclase"/>
</dbReference>
<dbReference type="InterPro" id="IPR029787">
    <property type="entry name" value="Nucleotide_cyclase"/>
</dbReference>
<keyword evidence="3" id="KW-0812">Transmembrane</keyword>
<feature type="transmembrane region" description="Helical" evidence="3">
    <location>
        <begin position="169"/>
        <end position="186"/>
    </location>
</feature>
<feature type="transmembrane region" description="Helical" evidence="3">
    <location>
        <begin position="92"/>
        <end position="108"/>
    </location>
</feature>
<dbReference type="Pfam" id="PF20966">
    <property type="entry name" value="MASE6"/>
    <property type="match status" value="1"/>
</dbReference>
<dbReference type="InterPro" id="IPR048435">
    <property type="entry name" value="MASE6"/>
</dbReference>
<keyword evidence="6" id="KW-1185">Reference proteome</keyword>
<dbReference type="SMART" id="SM00267">
    <property type="entry name" value="GGDEF"/>
    <property type="match status" value="1"/>
</dbReference>
<dbReference type="CDD" id="cd01949">
    <property type="entry name" value="GGDEF"/>
    <property type="match status" value="1"/>
</dbReference>
<dbReference type="PANTHER" id="PTHR45138:SF9">
    <property type="entry name" value="DIGUANYLATE CYCLASE DGCM-RELATED"/>
    <property type="match status" value="1"/>
</dbReference>
<dbReference type="PANTHER" id="PTHR45138">
    <property type="entry name" value="REGULATORY COMPONENTS OF SENSORY TRANSDUCTION SYSTEM"/>
    <property type="match status" value="1"/>
</dbReference>
<sequence length="364" mass="41888">MFKLLAPRFKAIIHNYAFGGLSGEDLSEQSRRILLINLFCLVGVLFTLPHGILAFIDGDMMIAASTLSIASLYTFNHIYLRLTFNYEVSSNIILYPLFMLMFFLLYSGGVAQTGFVWIYCIAPVAMFLHGLKRGLIEITFFLIILILIFLFPNEIGATYNWSAELKKRIVYSFLVLGFLSAFYEYSRMKSIHLLRNISKDLEKASKTDPLTNLLNRRGMLEIIRDNNASKKIFDNAIVICDVDFFKKVNDQYGHNVGDEVLIKLSNEFKETWGKDAHISRWGGEEFLIFIPSSLFDIIQPEVERFRKRIESIRFGALDNPFHITLSFGIARFDYQKETVDAAINRADKHLYKAKNHGRNCIFSD</sequence>
<dbReference type="SUPFAM" id="SSF55073">
    <property type="entry name" value="Nucleotide cyclase"/>
    <property type="match status" value="1"/>
</dbReference>
<evidence type="ECO:0000313" key="6">
    <source>
        <dbReference type="Proteomes" id="UP001149719"/>
    </source>
</evidence>
<dbReference type="EMBL" id="JAPUBN010000013">
    <property type="protein sequence ID" value="MCZ2721751.1"/>
    <property type="molecule type" value="Genomic_DNA"/>
</dbReference>
<evidence type="ECO:0000256" key="2">
    <source>
        <dbReference type="ARBA" id="ARBA00034247"/>
    </source>
</evidence>
<evidence type="ECO:0000256" key="3">
    <source>
        <dbReference type="SAM" id="Phobius"/>
    </source>
</evidence>
<accession>A0ABT4JU56</accession>
<protein>
    <recommendedName>
        <fullName evidence="1">diguanylate cyclase</fullName>
        <ecNumber evidence="1">2.7.7.65</ecNumber>
    </recommendedName>
</protein>
<dbReference type="NCBIfam" id="TIGR00254">
    <property type="entry name" value="GGDEF"/>
    <property type="match status" value="1"/>
</dbReference>
<dbReference type="EC" id="2.7.7.65" evidence="1"/>
<dbReference type="Gene3D" id="3.30.70.270">
    <property type="match status" value="1"/>
</dbReference>
<evidence type="ECO:0000259" key="4">
    <source>
        <dbReference type="PROSITE" id="PS50887"/>
    </source>
</evidence>
<comment type="caution">
    <text evidence="5">The sequence shown here is derived from an EMBL/GenBank/DDBJ whole genome shotgun (WGS) entry which is preliminary data.</text>
</comment>